<accession>A0A7W6D3U2</accession>
<dbReference type="InterPro" id="IPR046561">
    <property type="entry name" value="DUF6716"/>
</dbReference>
<dbReference type="Pfam" id="PF20471">
    <property type="entry name" value="DUF6716"/>
    <property type="match status" value="1"/>
</dbReference>
<dbReference type="EMBL" id="JACIDR010000003">
    <property type="protein sequence ID" value="MBB3973785.1"/>
    <property type="molecule type" value="Genomic_DNA"/>
</dbReference>
<dbReference type="AlphaFoldDB" id="A0A7W6D3U2"/>
<proteinExistence type="predicted"/>
<keyword evidence="2" id="KW-1185">Reference proteome</keyword>
<name>A0A7W6D3U2_9HYPH</name>
<evidence type="ECO:0000313" key="1">
    <source>
        <dbReference type="EMBL" id="MBB3973785.1"/>
    </source>
</evidence>
<comment type="caution">
    <text evidence="1">The sequence shown here is derived from an EMBL/GenBank/DDBJ whole genome shotgun (WGS) entry which is preliminary data.</text>
</comment>
<protein>
    <submittedName>
        <fullName evidence="1">Uncharacterized protein</fullName>
    </submittedName>
</protein>
<sequence>MSTAPASQTAAEGRFAGRRVLALGTFDSFVKTAAQIGRLFEAEGASMRVAALAAEPGQLTARQLRAGGVHESIPVVAAERLVGSRLFRDAQVVVAVVDGGRARELFLSLAAADLSREPSRPIVAVASPGVVLADHLAGFMSRAPADVLCFNTEADRALYTAAAAEIGLDATNAVVTGLLGLEKRPWSRPVGRPAVIFFEQPVIPARRMQRAHLLAGLAELARRFPQADVLVKLRHGRDERAHHATRFHLEDIARELFARGGRPRNLSFTHDPAHELLDRASLAVTVSSTIAVEAMARGVPTRIVSDFGISELLGTTYFVGSGCFARLADLSPDMAAVVRPDWLAESGAATRPEALLDQCAVLLGGQDALGAALPLRPLTPAYGSPDWMAYALGNGGPMAVHAPHLLEKPRRGLGFVAAVANRLKEGRRFVPRG</sequence>
<reference evidence="1 2" key="1">
    <citation type="submission" date="2020-08" db="EMBL/GenBank/DDBJ databases">
        <title>Genomic Encyclopedia of Type Strains, Phase IV (KMG-IV): sequencing the most valuable type-strain genomes for metagenomic binning, comparative biology and taxonomic classification.</title>
        <authorList>
            <person name="Goeker M."/>
        </authorList>
    </citation>
    <scope>NUCLEOTIDE SEQUENCE [LARGE SCALE GENOMIC DNA]</scope>
    <source>
        <strain evidence="1 2">DSM 25481</strain>
    </source>
</reference>
<gene>
    <name evidence="1" type="ORF">GGR24_002455</name>
</gene>
<evidence type="ECO:0000313" key="2">
    <source>
        <dbReference type="Proteomes" id="UP000528964"/>
    </source>
</evidence>
<dbReference type="SUPFAM" id="SSF53756">
    <property type="entry name" value="UDP-Glycosyltransferase/glycogen phosphorylase"/>
    <property type="match status" value="1"/>
</dbReference>
<organism evidence="1 2">
    <name type="scientific">Hansschlegelia beijingensis</name>
    <dbReference type="NCBI Taxonomy" id="1133344"/>
    <lineage>
        <taxon>Bacteria</taxon>
        <taxon>Pseudomonadati</taxon>
        <taxon>Pseudomonadota</taxon>
        <taxon>Alphaproteobacteria</taxon>
        <taxon>Hyphomicrobiales</taxon>
        <taxon>Methylopilaceae</taxon>
        <taxon>Hansschlegelia</taxon>
    </lineage>
</organism>
<dbReference type="RefSeq" id="WP_183395625.1">
    <property type="nucleotide sequence ID" value="NZ_JACIDR010000003.1"/>
</dbReference>
<dbReference type="Proteomes" id="UP000528964">
    <property type="component" value="Unassembled WGS sequence"/>
</dbReference>